<gene>
    <name evidence="2" type="ORF">SAMN05421770_102314</name>
</gene>
<keyword evidence="3" id="KW-1185">Reference proteome</keyword>
<feature type="transmembrane region" description="Helical" evidence="1">
    <location>
        <begin position="118"/>
        <end position="142"/>
    </location>
</feature>
<feature type="transmembrane region" description="Helical" evidence="1">
    <location>
        <begin position="12"/>
        <end position="29"/>
    </location>
</feature>
<proteinExistence type="predicted"/>
<dbReference type="AlphaFoldDB" id="A0A239HDS2"/>
<dbReference type="RefSeq" id="WP_089407812.1">
    <property type="nucleotide sequence ID" value="NZ_FZOU01000002.1"/>
</dbReference>
<dbReference type="Proteomes" id="UP000198356">
    <property type="component" value="Unassembled WGS sequence"/>
</dbReference>
<name>A0A239HDS2_9BACT</name>
<keyword evidence="1" id="KW-0812">Transmembrane</keyword>
<feature type="transmembrane region" description="Helical" evidence="1">
    <location>
        <begin position="148"/>
        <end position="174"/>
    </location>
</feature>
<dbReference type="OrthoDB" id="141050at2"/>
<accession>A0A239HDS2</accession>
<feature type="transmembrane region" description="Helical" evidence="1">
    <location>
        <begin position="83"/>
        <end position="106"/>
    </location>
</feature>
<evidence type="ECO:0000256" key="1">
    <source>
        <dbReference type="SAM" id="Phobius"/>
    </source>
</evidence>
<protein>
    <recommendedName>
        <fullName evidence="4">Glycosyltransferase RgtA/B/C/D-like domain-containing protein</fullName>
    </recommendedName>
</protein>
<evidence type="ECO:0000313" key="2">
    <source>
        <dbReference type="EMBL" id="SNS78404.1"/>
    </source>
</evidence>
<feature type="transmembrane region" description="Helical" evidence="1">
    <location>
        <begin position="271"/>
        <end position="288"/>
    </location>
</feature>
<keyword evidence="1" id="KW-1133">Transmembrane helix</keyword>
<organism evidence="2 3">
    <name type="scientific">Granulicella rosea</name>
    <dbReference type="NCBI Taxonomy" id="474952"/>
    <lineage>
        <taxon>Bacteria</taxon>
        <taxon>Pseudomonadati</taxon>
        <taxon>Acidobacteriota</taxon>
        <taxon>Terriglobia</taxon>
        <taxon>Terriglobales</taxon>
        <taxon>Acidobacteriaceae</taxon>
        <taxon>Granulicella</taxon>
    </lineage>
</organism>
<dbReference type="EMBL" id="FZOU01000002">
    <property type="protein sequence ID" value="SNS78404.1"/>
    <property type="molecule type" value="Genomic_DNA"/>
</dbReference>
<evidence type="ECO:0008006" key="4">
    <source>
        <dbReference type="Google" id="ProtNLM"/>
    </source>
</evidence>
<feature type="transmembrane region" description="Helical" evidence="1">
    <location>
        <begin position="318"/>
        <end position="335"/>
    </location>
</feature>
<feature type="transmembrane region" description="Helical" evidence="1">
    <location>
        <begin position="186"/>
        <end position="204"/>
    </location>
</feature>
<reference evidence="2 3" key="1">
    <citation type="submission" date="2017-06" db="EMBL/GenBank/DDBJ databases">
        <authorList>
            <person name="Kim H.J."/>
            <person name="Triplett B.A."/>
        </authorList>
    </citation>
    <scope>NUCLEOTIDE SEQUENCE [LARGE SCALE GENOMIC DNA]</scope>
    <source>
        <strain evidence="2 3">DSM 18704</strain>
    </source>
</reference>
<sequence length="452" mass="51555">MLERGYVIDYRIRAIVVCAVFGMLTYAGRHFRLDDAYIYARYIDHALAGRGLVFNDGEQVNALTSILDTWLQLAIAYLAHGHILVIQAVLSGIFFLAAALMAESLVPLSGIIIAASSYFYFTVGMETSLFLFLLMLTIHAYAREKVEWLPLLCALTLLTRFEGGALVAVIAWRLWSTRRLPSLRSMLAPAVLAVIYFAFNEFFYQRILPQSASAKLGQGFSGFWGRWPTAFLRFPELVYRPLGGVWTFVPLLLVLACFGALDPRMKKRNEVAVPFLFILGCFYVLFNIPNYHWYYAPFLYFFAIYAVRLIPDTKAATWATLALVLLLFKGSFNYLRDNAVENPQYAKIGQWLMQNTAPNERIAAIETGTIAWYCDRNIIDIVGLTTPQNGRFTAKRDFSSWIKDKPDLIVVHPDLPFAWEKVAFQSPDYEYVPVHFDGVYLLRRKRTEAKLP</sequence>
<feature type="transmembrane region" description="Helical" evidence="1">
    <location>
        <begin position="237"/>
        <end position="259"/>
    </location>
</feature>
<keyword evidence="1" id="KW-0472">Membrane</keyword>
<evidence type="ECO:0000313" key="3">
    <source>
        <dbReference type="Proteomes" id="UP000198356"/>
    </source>
</evidence>